<evidence type="ECO:0000313" key="3">
    <source>
        <dbReference type="Proteomes" id="UP000549971"/>
    </source>
</evidence>
<sequence>MRVLSAGAVAIAALVSVVPASSASPAQSAPQEHCAVLVGKAAEPGGKSPVQGKACSTRSAADALASAESQAARAGSRQALGAAASTLLVEYYEHSGFGGHHYAVYGSAGPCDYSGYSLYPDTGWLSWGDTMSAVKGHNDCNWGKFVHQNGVTVRSYWLPVSNLGAVNDNVGYINVAHR</sequence>
<protein>
    <recommendedName>
        <fullName evidence="4">Peptidase inhibitor family I36</fullName>
    </recommendedName>
</protein>
<dbReference type="Proteomes" id="UP000549971">
    <property type="component" value="Unassembled WGS sequence"/>
</dbReference>
<dbReference type="AlphaFoldDB" id="A0A7W9JAD8"/>
<comment type="caution">
    <text evidence="2">The sequence shown here is derived from an EMBL/GenBank/DDBJ whole genome shotgun (WGS) entry which is preliminary data.</text>
</comment>
<accession>A0A7W9JAD8</accession>
<evidence type="ECO:0000256" key="1">
    <source>
        <dbReference type="SAM" id="SignalP"/>
    </source>
</evidence>
<keyword evidence="1" id="KW-0732">Signal</keyword>
<feature type="chain" id="PRO_5039214868" description="Peptidase inhibitor family I36" evidence="1">
    <location>
        <begin position="29"/>
        <end position="178"/>
    </location>
</feature>
<name>A0A7W9JAD8_9ACTN</name>
<reference evidence="2 3" key="1">
    <citation type="submission" date="2020-08" db="EMBL/GenBank/DDBJ databases">
        <title>Sequencing the genomes of 1000 actinobacteria strains.</title>
        <authorList>
            <person name="Klenk H.-P."/>
        </authorList>
    </citation>
    <scope>NUCLEOTIDE SEQUENCE [LARGE SCALE GENOMIC DNA]</scope>
    <source>
        <strain evidence="2 3">DSM 28967</strain>
    </source>
</reference>
<evidence type="ECO:0000313" key="2">
    <source>
        <dbReference type="EMBL" id="MBB5838310.1"/>
    </source>
</evidence>
<dbReference type="RefSeq" id="WP_184798997.1">
    <property type="nucleotide sequence ID" value="NZ_JACHMY010000001.1"/>
</dbReference>
<gene>
    <name evidence="2" type="ORF">HDA39_005044</name>
</gene>
<feature type="signal peptide" evidence="1">
    <location>
        <begin position="1"/>
        <end position="28"/>
    </location>
</feature>
<organism evidence="2 3">
    <name type="scientific">Kribbella italica</name>
    <dbReference type="NCBI Taxonomy" id="1540520"/>
    <lineage>
        <taxon>Bacteria</taxon>
        <taxon>Bacillati</taxon>
        <taxon>Actinomycetota</taxon>
        <taxon>Actinomycetes</taxon>
        <taxon>Propionibacteriales</taxon>
        <taxon>Kribbellaceae</taxon>
        <taxon>Kribbella</taxon>
    </lineage>
</organism>
<dbReference type="EMBL" id="JACHMY010000001">
    <property type="protein sequence ID" value="MBB5838310.1"/>
    <property type="molecule type" value="Genomic_DNA"/>
</dbReference>
<evidence type="ECO:0008006" key="4">
    <source>
        <dbReference type="Google" id="ProtNLM"/>
    </source>
</evidence>
<keyword evidence="3" id="KW-1185">Reference proteome</keyword>
<proteinExistence type="predicted"/>